<dbReference type="Proteomes" id="UP000588068">
    <property type="component" value="Unassembled WGS sequence"/>
</dbReference>
<keyword evidence="2" id="KW-1185">Reference proteome</keyword>
<dbReference type="SUPFAM" id="SSF82171">
    <property type="entry name" value="DPP6 N-terminal domain-like"/>
    <property type="match status" value="1"/>
</dbReference>
<dbReference type="EMBL" id="JACHHZ010000006">
    <property type="protein sequence ID" value="MBB6096159.1"/>
    <property type="molecule type" value="Genomic_DNA"/>
</dbReference>
<sequence length="297" mass="32182">MRAVLAITGSLALASVSADELRLFGLPVPDRPEPFSPSFLDALEPLQVTNPALSPDGRKLVITVVNSLTPRHTTTALYESIVAGDEWGPPKYIRALHADGYNSSEAAFSADGAYLYFVSNRPPGSPPWNVRMFRARVLADDYEKPQLLTIPTGNAATFYPQLIDPDTLAFTTDALNGVGGGDLYTASLQEDGSFGTPRALDGDFNSAQDDWDLVEDDASTTRLWASARPGGAGKVDIYMSCREPAGAWSSARNVSAVNTESVETAPRFMAGGEVLFFHRVVEGRDRLYWVRWKGCEG</sequence>
<protein>
    <recommendedName>
        <fullName evidence="3">WD40-like Beta Propeller Repeat</fullName>
    </recommendedName>
</protein>
<organism evidence="1 2">
    <name type="scientific">Povalibacter uvarum</name>
    <dbReference type="NCBI Taxonomy" id="732238"/>
    <lineage>
        <taxon>Bacteria</taxon>
        <taxon>Pseudomonadati</taxon>
        <taxon>Pseudomonadota</taxon>
        <taxon>Gammaproteobacteria</taxon>
        <taxon>Steroidobacterales</taxon>
        <taxon>Steroidobacteraceae</taxon>
        <taxon>Povalibacter</taxon>
    </lineage>
</organism>
<dbReference type="InterPro" id="IPR011042">
    <property type="entry name" value="6-blade_b-propeller_TolB-like"/>
</dbReference>
<evidence type="ECO:0000313" key="2">
    <source>
        <dbReference type="Proteomes" id="UP000588068"/>
    </source>
</evidence>
<proteinExistence type="predicted"/>
<evidence type="ECO:0000313" key="1">
    <source>
        <dbReference type="EMBL" id="MBB6096159.1"/>
    </source>
</evidence>
<dbReference type="AlphaFoldDB" id="A0A841HV79"/>
<gene>
    <name evidence="1" type="ORF">HNQ60_005050</name>
</gene>
<comment type="caution">
    <text evidence="1">The sequence shown here is derived from an EMBL/GenBank/DDBJ whole genome shotgun (WGS) entry which is preliminary data.</text>
</comment>
<reference evidence="1 2" key="1">
    <citation type="submission" date="2020-08" db="EMBL/GenBank/DDBJ databases">
        <title>Genomic Encyclopedia of Type Strains, Phase IV (KMG-IV): sequencing the most valuable type-strain genomes for metagenomic binning, comparative biology and taxonomic classification.</title>
        <authorList>
            <person name="Goeker M."/>
        </authorList>
    </citation>
    <scope>NUCLEOTIDE SEQUENCE [LARGE SCALE GENOMIC DNA]</scope>
    <source>
        <strain evidence="1 2">DSM 26723</strain>
    </source>
</reference>
<dbReference type="RefSeq" id="WP_184335530.1">
    <property type="nucleotide sequence ID" value="NZ_JACHHZ010000006.1"/>
</dbReference>
<dbReference type="Gene3D" id="2.120.10.30">
    <property type="entry name" value="TolB, C-terminal domain"/>
    <property type="match status" value="1"/>
</dbReference>
<dbReference type="Pfam" id="PF07676">
    <property type="entry name" value="PD40"/>
    <property type="match status" value="2"/>
</dbReference>
<accession>A0A841HV79</accession>
<dbReference type="InterPro" id="IPR011659">
    <property type="entry name" value="WD40"/>
</dbReference>
<name>A0A841HV79_9GAMM</name>
<evidence type="ECO:0008006" key="3">
    <source>
        <dbReference type="Google" id="ProtNLM"/>
    </source>
</evidence>